<dbReference type="GO" id="GO:1904715">
    <property type="term" value="P:negative regulation of chaperone-mediated autophagy"/>
    <property type="evidence" value="ECO:0007669"/>
    <property type="project" value="UniProtKB-ARBA"/>
</dbReference>
<dbReference type="Proteomes" id="UP000822476">
    <property type="component" value="Unassembled WGS sequence"/>
</dbReference>
<reference evidence="6" key="1">
    <citation type="submission" date="2019-07" db="EMBL/GenBank/DDBJ databases">
        <title>Annotation for the trematode Paragonimus miyazaki's.</title>
        <authorList>
            <person name="Choi Y.-J."/>
        </authorList>
    </citation>
    <scope>NUCLEOTIDE SEQUENCE</scope>
    <source>
        <strain evidence="6">Japan</strain>
    </source>
</reference>
<dbReference type="Gene3D" id="3.40.50.1820">
    <property type="entry name" value="alpha/beta hydrolase"/>
    <property type="match status" value="1"/>
</dbReference>
<keyword evidence="2 5" id="KW-0121">Carboxypeptidase</keyword>
<dbReference type="EC" id="3.4.16.-" evidence="5"/>
<gene>
    <name evidence="6" type="ORF">EG68_10233</name>
</gene>
<comment type="similarity">
    <text evidence="1 5">Belongs to the peptidase S10 family.</text>
</comment>
<dbReference type="GO" id="GO:0006508">
    <property type="term" value="P:proteolysis"/>
    <property type="evidence" value="ECO:0007669"/>
    <property type="project" value="UniProtKB-KW"/>
</dbReference>
<dbReference type="PRINTS" id="PR00724">
    <property type="entry name" value="CRBOXYPTASEC"/>
</dbReference>
<evidence type="ECO:0000256" key="2">
    <source>
        <dbReference type="ARBA" id="ARBA00022645"/>
    </source>
</evidence>
<dbReference type="FunFam" id="3.40.50.1820:FF:000335">
    <property type="entry name" value="Carboxypeptidase"/>
    <property type="match status" value="1"/>
</dbReference>
<dbReference type="InterPro" id="IPR029058">
    <property type="entry name" value="AB_hydrolase_fold"/>
</dbReference>
<dbReference type="InterPro" id="IPR018202">
    <property type="entry name" value="Ser_caboxypep_ser_AS"/>
</dbReference>
<keyword evidence="7" id="KW-1185">Reference proteome</keyword>
<evidence type="ECO:0000256" key="4">
    <source>
        <dbReference type="ARBA" id="ARBA00022801"/>
    </source>
</evidence>
<dbReference type="SUPFAM" id="SSF53474">
    <property type="entry name" value="alpha/beta-Hydrolases"/>
    <property type="match status" value="1"/>
</dbReference>
<dbReference type="PROSITE" id="PS00131">
    <property type="entry name" value="CARBOXYPEPT_SER_SER"/>
    <property type="match status" value="1"/>
</dbReference>
<dbReference type="InterPro" id="IPR001563">
    <property type="entry name" value="Peptidase_S10"/>
</dbReference>
<dbReference type="AlphaFoldDB" id="A0A8S9YMK3"/>
<dbReference type="PANTHER" id="PTHR11802:SF201">
    <property type="entry name" value="CARBOXYPEPTIDASE"/>
    <property type="match status" value="1"/>
</dbReference>
<evidence type="ECO:0000313" key="6">
    <source>
        <dbReference type="EMBL" id="KAF7233814.1"/>
    </source>
</evidence>
<evidence type="ECO:0000256" key="5">
    <source>
        <dbReference type="RuleBase" id="RU361156"/>
    </source>
</evidence>
<dbReference type="Pfam" id="PF00450">
    <property type="entry name" value="Peptidase_S10"/>
    <property type="match status" value="1"/>
</dbReference>
<evidence type="ECO:0000313" key="7">
    <source>
        <dbReference type="Proteomes" id="UP000822476"/>
    </source>
</evidence>
<keyword evidence="3 5" id="KW-0645">Protease</keyword>
<dbReference type="OrthoDB" id="443318at2759"/>
<proteinExistence type="inferred from homology"/>
<organism evidence="6 7">
    <name type="scientific">Paragonimus skrjabini miyazakii</name>
    <dbReference type="NCBI Taxonomy" id="59628"/>
    <lineage>
        <taxon>Eukaryota</taxon>
        <taxon>Metazoa</taxon>
        <taxon>Spiralia</taxon>
        <taxon>Lophotrochozoa</taxon>
        <taxon>Platyhelminthes</taxon>
        <taxon>Trematoda</taxon>
        <taxon>Digenea</taxon>
        <taxon>Plagiorchiida</taxon>
        <taxon>Troglotremata</taxon>
        <taxon>Troglotrematidae</taxon>
        <taxon>Paragonimus</taxon>
    </lineage>
</organism>
<evidence type="ECO:0000256" key="3">
    <source>
        <dbReference type="ARBA" id="ARBA00022670"/>
    </source>
</evidence>
<keyword evidence="4 5" id="KW-0378">Hydrolase</keyword>
<dbReference type="PROSITE" id="PS00560">
    <property type="entry name" value="CARBOXYPEPT_SER_HIS"/>
    <property type="match status" value="1"/>
</dbReference>
<dbReference type="PANTHER" id="PTHR11802">
    <property type="entry name" value="SERINE PROTEASE FAMILY S10 SERINE CARBOXYPEPTIDASE"/>
    <property type="match status" value="1"/>
</dbReference>
<dbReference type="GO" id="GO:0031647">
    <property type="term" value="P:regulation of protein stability"/>
    <property type="evidence" value="ECO:0007669"/>
    <property type="project" value="UniProtKB-ARBA"/>
</dbReference>
<dbReference type="EMBL" id="JTDE01020787">
    <property type="protein sequence ID" value="KAF7233814.1"/>
    <property type="molecule type" value="Genomic_DNA"/>
</dbReference>
<name>A0A8S9YMK3_9TREM</name>
<sequence length="531" mass="59488">MRPNQSLVFVLSSCGNIYKVGLSLYCGNSKSAYDIAMQLLLLILLANFVIGSTPGRDTQGYRGYRKIDPENDRISFLPGLSEQPSFAQFSGYLKGSSDNFQLHYWFVEAVEKPDEAPLVLWLNGGPGCSSMEGLLEENGPFTVLPGQTLIPNPYSWNNFANILFLETPAGVGFSFAKDRNVTTDDDLTSLNNYHALLSFMEKFPAYKNRDFFIFGESYAGVYVPTLALRILENSTNGLNLKGIAVGNPLTSFKLNDNSLIYFLYYHGLVDESLWNDVLSNCCGSQCANKCMFTDNNSSLCQNTLKSVLNVLSGLNIYNLYSDCAGGVPETFAKMNSSSIWGQKGFSKRPDVANLFRNSLFWKSLARSHPSLSVDIPCIDDSRITSYLNQPEVREALHVNLDFLPKWEICNDEVYNTYDCIYEDLSEQYLYVLKQKIPVMLFSGDVDLACNYLGLLWFVDELGLQVKSEMKHWLFQDTDGTKQVGGVYKIMTTAGSAPLWYVTVRGSGHMVPENKPMAAYHMITRFVSGDDF</sequence>
<dbReference type="GO" id="GO:0004185">
    <property type="term" value="F:serine-type carboxypeptidase activity"/>
    <property type="evidence" value="ECO:0007669"/>
    <property type="project" value="UniProtKB-UniRule"/>
</dbReference>
<protein>
    <recommendedName>
        <fullName evidence="5">Carboxypeptidase</fullName>
        <ecNumber evidence="5">3.4.16.-</ecNumber>
    </recommendedName>
</protein>
<comment type="caution">
    <text evidence="6">The sequence shown here is derived from an EMBL/GenBank/DDBJ whole genome shotgun (WGS) entry which is preliminary data.</text>
</comment>
<dbReference type="InterPro" id="IPR033124">
    <property type="entry name" value="Ser_caboxypep_his_AS"/>
</dbReference>
<evidence type="ECO:0000256" key="1">
    <source>
        <dbReference type="ARBA" id="ARBA00009431"/>
    </source>
</evidence>
<accession>A0A8S9YMK3</accession>